<feature type="transmembrane region" description="Helical" evidence="8">
    <location>
        <begin position="279"/>
        <end position="299"/>
    </location>
</feature>
<evidence type="ECO:0000256" key="4">
    <source>
        <dbReference type="ARBA" id="ARBA00022692"/>
    </source>
</evidence>
<proteinExistence type="inferred from homology"/>
<evidence type="ECO:0000256" key="7">
    <source>
        <dbReference type="SAM" id="MobiDB-lite"/>
    </source>
</evidence>
<feature type="region of interest" description="Disordered" evidence="7">
    <location>
        <begin position="1"/>
        <end position="20"/>
    </location>
</feature>
<dbReference type="AlphaFoldDB" id="A0A286UIX0"/>
<keyword evidence="11" id="KW-1185">Reference proteome</keyword>
<accession>A0A286UIX0</accession>
<dbReference type="InParanoid" id="A0A286UIX0"/>
<keyword evidence="5 8" id="KW-1133">Transmembrane helix</keyword>
<reference evidence="10 11" key="1">
    <citation type="journal article" date="2017" name="Mol. Ecol.">
        <title>Comparative and population genomic landscape of Phellinus noxius: A hypervariable fungus causing root rot in trees.</title>
        <authorList>
            <person name="Chung C.L."/>
            <person name="Lee T.J."/>
            <person name="Akiba M."/>
            <person name="Lee H.H."/>
            <person name="Kuo T.H."/>
            <person name="Liu D."/>
            <person name="Ke H.M."/>
            <person name="Yokoi T."/>
            <person name="Roa M.B."/>
            <person name="Lu M.J."/>
            <person name="Chang Y.Y."/>
            <person name="Ann P.J."/>
            <person name="Tsai J.N."/>
            <person name="Chen C.Y."/>
            <person name="Tzean S.S."/>
            <person name="Ota Y."/>
            <person name="Hattori T."/>
            <person name="Sahashi N."/>
            <person name="Liou R.F."/>
            <person name="Kikuchi T."/>
            <person name="Tsai I.J."/>
        </authorList>
    </citation>
    <scope>NUCLEOTIDE SEQUENCE [LARGE SCALE GENOMIC DNA]</scope>
    <source>
        <strain evidence="10 11">FFPRI411160</strain>
    </source>
</reference>
<organism evidence="10 11">
    <name type="scientific">Pyrrhoderma noxium</name>
    <dbReference type="NCBI Taxonomy" id="2282107"/>
    <lineage>
        <taxon>Eukaryota</taxon>
        <taxon>Fungi</taxon>
        <taxon>Dikarya</taxon>
        <taxon>Basidiomycota</taxon>
        <taxon>Agaricomycotina</taxon>
        <taxon>Agaricomycetes</taxon>
        <taxon>Hymenochaetales</taxon>
        <taxon>Hymenochaetaceae</taxon>
        <taxon>Pyrrhoderma</taxon>
    </lineage>
</organism>
<evidence type="ECO:0000259" key="9">
    <source>
        <dbReference type="PROSITE" id="PS50850"/>
    </source>
</evidence>
<dbReference type="PANTHER" id="PTHR23514:SF3">
    <property type="entry name" value="BYPASS OF STOP CODON PROTEIN 6"/>
    <property type="match status" value="1"/>
</dbReference>
<dbReference type="GO" id="GO:0022857">
    <property type="term" value="F:transmembrane transporter activity"/>
    <property type="evidence" value="ECO:0007669"/>
    <property type="project" value="InterPro"/>
</dbReference>
<comment type="similarity">
    <text evidence="2">Belongs to the major facilitator superfamily.</text>
</comment>
<dbReference type="Proteomes" id="UP000217199">
    <property type="component" value="Unassembled WGS sequence"/>
</dbReference>
<evidence type="ECO:0000256" key="8">
    <source>
        <dbReference type="SAM" id="Phobius"/>
    </source>
</evidence>
<dbReference type="InterPro" id="IPR051788">
    <property type="entry name" value="MFS_Transporter"/>
</dbReference>
<feature type="transmembrane region" description="Helical" evidence="8">
    <location>
        <begin position="342"/>
        <end position="358"/>
    </location>
</feature>
<dbReference type="FunFam" id="1.20.1250.20:FF:000286">
    <property type="entry name" value="MFS efflux transporter"/>
    <property type="match status" value="1"/>
</dbReference>
<dbReference type="OrthoDB" id="413079at2759"/>
<evidence type="ECO:0000256" key="6">
    <source>
        <dbReference type="ARBA" id="ARBA00023136"/>
    </source>
</evidence>
<feature type="transmembrane region" description="Helical" evidence="8">
    <location>
        <begin position="396"/>
        <end position="417"/>
    </location>
</feature>
<gene>
    <name evidence="10" type="ORF">PNOK_0449500</name>
</gene>
<keyword evidence="3" id="KW-0813">Transport</keyword>
<dbReference type="PROSITE" id="PS50850">
    <property type="entry name" value="MFS"/>
    <property type="match status" value="1"/>
</dbReference>
<sequence>MDSKKRGGEKAVDVPDTIDENPRKPVVNVFPKSDDLESVYKKDWDETTVTTPEVNEATNLHFRRVRMVQYLTLCWCFVLEGWNDGSLGPLLPRIQESYKISYTVVSLLYVILCVGYIIGAVLNIYLSEKLGFGKTITLGTALQPILYMLIIPQPPYPVIVLGFGIYGFACALQNAQVNSFVARLKDPTKMAILHACYGSGAFASPFVSTQFSTKKHWSYHYFTVLGVAVSALVALLVVFRLGTIDDILVLGGLPPRPEKSPDEKKSNYKQILSLRTIHVLSFFILCYCGAEVTVGGWAVNYIIKRTGAGPSAGYVSSGFFGGLALGRVLLIWVNKKIGERRVIFMYAIIAICLEIIIWTIPEFIPSAICFSFVGFFLGPMFPILMNQCGNLIPPQVLSGGIGWICSFGLVGCALVPFATGALTDHFGVISLQPLIISLLVMLCIFWAIANYGHQTKTQKMDDILKSEC</sequence>
<feature type="compositionally biased region" description="Basic and acidic residues" evidence="7">
    <location>
        <begin position="1"/>
        <end position="13"/>
    </location>
</feature>
<feature type="transmembrane region" description="Helical" evidence="8">
    <location>
        <begin position="145"/>
        <end position="169"/>
    </location>
</feature>
<dbReference type="GO" id="GO:0016020">
    <property type="term" value="C:membrane"/>
    <property type="evidence" value="ECO:0007669"/>
    <property type="project" value="TreeGrafter"/>
</dbReference>
<evidence type="ECO:0000313" key="10">
    <source>
        <dbReference type="EMBL" id="PAV19561.1"/>
    </source>
</evidence>
<evidence type="ECO:0000256" key="5">
    <source>
        <dbReference type="ARBA" id="ARBA00022989"/>
    </source>
</evidence>
<evidence type="ECO:0000256" key="1">
    <source>
        <dbReference type="ARBA" id="ARBA00004127"/>
    </source>
</evidence>
<protein>
    <submittedName>
        <fullName evidence="10">MFS general substrate transporter</fullName>
    </submittedName>
</protein>
<feature type="transmembrane region" description="Helical" evidence="8">
    <location>
        <begin position="311"/>
        <end position="330"/>
    </location>
</feature>
<comment type="subcellular location">
    <subcellularLocation>
        <location evidence="1">Endomembrane system</location>
        <topology evidence="1">Multi-pass membrane protein</topology>
    </subcellularLocation>
</comment>
<feature type="transmembrane region" description="Helical" evidence="8">
    <location>
        <begin position="219"/>
        <end position="239"/>
    </location>
</feature>
<dbReference type="Gene3D" id="1.20.1250.20">
    <property type="entry name" value="MFS general substrate transporter like domains"/>
    <property type="match status" value="2"/>
</dbReference>
<feature type="transmembrane region" description="Helical" evidence="8">
    <location>
        <begin position="429"/>
        <end position="449"/>
    </location>
</feature>
<dbReference type="STRING" id="2282107.A0A286UIX0"/>
<evidence type="ECO:0000256" key="3">
    <source>
        <dbReference type="ARBA" id="ARBA00022448"/>
    </source>
</evidence>
<dbReference type="SUPFAM" id="SSF103473">
    <property type="entry name" value="MFS general substrate transporter"/>
    <property type="match status" value="1"/>
</dbReference>
<dbReference type="InterPro" id="IPR036259">
    <property type="entry name" value="MFS_trans_sf"/>
</dbReference>
<evidence type="ECO:0000256" key="2">
    <source>
        <dbReference type="ARBA" id="ARBA00008335"/>
    </source>
</evidence>
<comment type="caution">
    <text evidence="10">The sequence shown here is derived from an EMBL/GenBank/DDBJ whole genome shotgun (WGS) entry which is preliminary data.</text>
</comment>
<dbReference type="GO" id="GO:0012505">
    <property type="term" value="C:endomembrane system"/>
    <property type="evidence" value="ECO:0007669"/>
    <property type="project" value="UniProtKB-SubCell"/>
</dbReference>
<dbReference type="EMBL" id="NBII01000004">
    <property type="protein sequence ID" value="PAV19561.1"/>
    <property type="molecule type" value="Genomic_DNA"/>
</dbReference>
<name>A0A286UIX0_9AGAM</name>
<feature type="domain" description="Major facilitator superfamily (MFS) profile" evidence="9">
    <location>
        <begin position="69"/>
        <end position="458"/>
    </location>
</feature>
<evidence type="ECO:0000313" key="11">
    <source>
        <dbReference type="Proteomes" id="UP000217199"/>
    </source>
</evidence>
<keyword evidence="6 8" id="KW-0472">Membrane</keyword>
<feature type="transmembrane region" description="Helical" evidence="8">
    <location>
        <begin position="364"/>
        <end position="384"/>
    </location>
</feature>
<dbReference type="Pfam" id="PF07690">
    <property type="entry name" value="MFS_1"/>
    <property type="match status" value="1"/>
</dbReference>
<dbReference type="PANTHER" id="PTHR23514">
    <property type="entry name" value="BYPASS OF STOP CODON PROTEIN 6"/>
    <property type="match status" value="1"/>
</dbReference>
<dbReference type="InterPro" id="IPR011701">
    <property type="entry name" value="MFS"/>
</dbReference>
<feature type="transmembrane region" description="Helical" evidence="8">
    <location>
        <begin position="190"/>
        <end position="207"/>
    </location>
</feature>
<dbReference type="InterPro" id="IPR020846">
    <property type="entry name" value="MFS_dom"/>
</dbReference>
<keyword evidence="4 8" id="KW-0812">Transmembrane</keyword>
<feature type="transmembrane region" description="Helical" evidence="8">
    <location>
        <begin position="100"/>
        <end position="125"/>
    </location>
</feature>